<protein>
    <submittedName>
        <fullName evidence="3">Tetratricopeptide (TPR) repeat protein</fullName>
    </submittedName>
</protein>
<dbReference type="SUPFAM" id="SSF52540">
    <property type="entry name" value="P-loop containing nucleoside triphosphate hydrolases"/>
    <property type="match status" value="1"/>
</dbReference>
<evidence type="ECO:0000256" key="1">
    <source>
        <dbReference type="SAM" id="MobiDB-lite"/>
    </source>
</evidence>
<dbReference type="EMBL" id="JAUSUZ010000001">
    <property type="protein sequence ID" value="MDQ0365727.1"/>
    <property type="molecule type" value="Genomic_DNA"/>
</dbReference>
<evidence type="ECO:0000313" key="4">
    <source>
        <dbReference type="Proteomes" id="UP001240236"/>
    </source>
</evidence>
<feature type="region of interest" description="Disordered" evidence="1">
    <location>
        <begin position="540"/>
        <end position="560"/>
    </location>
</feature>
<accession>A0AAE3VY29</accession>
<dbReference type="Gene3D" id="1.25.40.10">
    <property type="entry name" value="Tetratricopeptide repeat domain"/>
    <property type="match status" value="1"/>
</dbReference>
<keyword evidence="4" id="KW-1185">Reference proteome</keyword>
<evidence type="ECO:0000259" key="2">
    <source>
        <dbReference type="Pfam" id="PF00931"/>
    </source>
</evidence>
<dbReference type="InterPro" id="IPR053137">
    <property type="entry name" value="NLR-like"/>
</dbReference>
<comment type="caution">
    <text evidence="3">The sequence shown here is derived from an EMBL/GenBank/DDBJ whole genome shotgun (WGS) entry which is preliminary data.</text>
</comment>
<name>A0AAE3VY29_9ACTN</name>
<proteinExistence type="predicted"/>
<dbReference type="Proteomes" id="UP001240236">
    <property type="component" value="Unassembled WGS sequence"/>
</dbReference>
<organism evidence="3 4">
    <name type="scientific">Catenuloplanes indicus</name>
    <dbReference type="NCBI Taxonomy" id="137267"/>
    <lineage>
        <taxon>Bacteria</taxon>
        <taxon>Bacillati</taxon>
        <taxon>Actinomycetota</taxon>
        <taxon>Actinomycetes</taxon>
        <taxon>Micromonosporales</taxon>
        <taxon>Micromonosporaceae</taxon>
        <taxon>Catenuloplanes</taxon>
    </lineage>
</organism>
<dbReference type="RefSeq" id="WP_307238518.1">
    <property type="nucleotide sequence ID" value="NZ_JAUSUZ010000001.1"/>
</dbReference>
<dbReference type="PANTHER" id="PTHR46082:SF6">
    <property type="entry name" value="AAA+ ATPASE DOMAIN-CONTAINING PROTEIN-RELATED"/>
    <property type="match status" value="1"/>
</dbReference>
<dbReference type="InterPro" id="IPR027417">
    <property type="entry name" value="P-loop_NTPase"/>
</dbReference>
<dbReference type="InterPro" id="IPR011990">
    <property type="entry name" value="TPR-like_helical_dom_sf"/>
</dbReference>
<dbReference type="Gene3D" id="3.40.50.300">
    <property type="entry name" value="P-loop containing nucleotide triphosphate hydrolases"/>
    <property type="match status" value="1"/>
</dbReference>
<dbReference type="Pfam" id="PF00931">
    <property type="entry name" value="NB-ARC"/>
    <property type="match status" value="1"/>
</dbReference>
<feature type="domain" description="NB-ARC" evidence="2">
    <location>
        <begin position="35"/>
        <end position="171"/>
    </location>
</feature>
<reference evidence="3 4" key="1">
    <citation type="submission" date="2023-07" db="EMBL/GenBank/DDBJ databases">
        <title>Sequencing the genomes of 1000 actinobacteria strains.</title>
        <authorList>
            <person name="Klenk H.-P."/>
        </authorList>
    </citation>
    <scope>NUCLEOTIDE SEQUENCE [LARGE SCALE GENOMIC DNA]</scope>
    <source>
        <strain evidence="3 4">DSM 44709</strain>
    </source>
</reference>
<sequence>MDVSIKPGAGQDVALLADVLQAEVTARGVVIGQAAVHGLGGIGKTELALHFAREYRDQFRVVWWITADSPEAIALGLVGLTRRLHPAAGLADATEWALGWLQSHDRWLLVLDNVEDVADIAPLLGQVTGRGAVVVTTRRNLGSARWARLGLAPLRLEVLEREASVDLLVRLTGSADREGAGRLAAELGDLPLALEQAAAYVSQHAGMSFDAYLRLLRDSFARVAGHVGEGGAAGQAVAGIWQVTMDAITRRSLLAERVLGVLAWLAPDRLPEDLLTPLADDDLELGEALALLGSYHMVAREGGAVSVHRLVQAVTRENTLARAADGDTHAADQAVALLMDAIPDDPIANVAGWPRWNALLPHIDAVTAHIGPGHDNPDLLYLGDRAATYRQFQGQLAPAISLFEQVLADRRRVLGDEHPNTLSSRHNLAGAYQAAGRVAEAITLFEQVLTDYRRVLGDEHPNTLTSRNDLAGAYRAAGRVAEAITLFEQVLTDYRRVLGDEHPNTLTSRHNLAYAYQAAGRVAEAITLYEQVLTDSRRVLGDDHPDTVSTETQLRAARAQ</sequence>
<evidence type="ECO:0000313" key="3">
    <source>
        <dbReference type="EMBL" id="MDQ0365727.1"/>
    </source>
</evidence>
<dbReference type="PANTHER" id="PTHR46082">
    <property type="entry name" value="ATP/GTP-BINDING PROTEIN-RELATED"/>
    <property type="match status" value="1"/>
</dbReference>
<gene>
    <name evidence="3" type="ORF">J2S42_002396</name>
</gene>
<dbReference type="Pfam" id="PF13424">
    <property type="entry name" value="TPR_12"/>
    <property type="match status" value="1"/>
</dbReference>
<dbReference type="GO" id="GO:0043531">
    <property type="term" value="F:ADP binding"/>
    <property type="evidence" value="ECO:0007669"/>
    <property type="project" value="InterPro"/>
</dbReference>
<dbReference type="Pfam" id="PF13374">
    <property type="entry name" value="TPR_10"/>
    <property type="match status" value="2"/>
</dbReference>
<dbReference type="SUPFAM" id="SSF48452">
    <property type="entry name" value="TPR-like"/>
    <property type="match status" value="1"/>
</dbReference>
<dbReference type="PRINTS" id="PR00364">
    <property type="entry name" value="DISEASERSIST"/>
</dbReference>
<dbReference type="InterPro" id="IPR002182">
    <property type="entry name" value="NB-ARC"/>
</dbReference>
<dbReference type="AlphaFoldDB" id="A0AAE3VY29"/>